<feature type="compositionally biased region" description="Polar residues" evidence="1">
    <location>
        <begin position="199"/>
        <end position="225"/>
    </location>
</feature>
<feature type="compositionally biased region" description="Polar residues" evidence="1">
    <location>
        <begin position="98"/>
        <end position="116"/>
    </location>
</feature>
<reference evidence="2 3" key="1">
    <citation type="submission" date="2018-07" db="EMBL/GenBank/DDBJ databases">
        <title>Genomic Encyclopedia of Type Strains, Phase IV (KMG-IV): sequencing the most valuable type-strain genomes for metagenomic binning, comparative biology and taxonomic classification.</title>
        <authorList>
            <person name="Goeker M."/>
        </authorList>
    </citation>
    <scope>NUCLEOTIDE SEQUENCE [LARGE SCALE GENOMIC DNA]</scope>
    <source>
        <strain evidence="2 3">DSM 44952</strain>
    </source>
</reference>
<dbReference type="NCBIfam" id="TIGR03544">
    <property type="entry name" value="DivI1A_domain"/>
    <property type="match status" value="1"/>
</dbReference>
<evidence type="ECO:0000313" key="3">
    <source>
        <dbReference type="Proteomes" id="UP000255355"/>
    </source>
</evidence>
<dbReference type="Proteomes" id="UP000255355">
    <property type="component" value="Unassembled WGS sequence"/>
</dbReference>
<evidence type="ECO:0000256" key="1">
    <source>
        <dbReference type="SAM" id="MobiDB-lite"/>
    </source>
</evidence>
<gene>
    <name evidence="2" type="ORF">DFR68_103427</name>
</gene>
<name>A0A370H935_9NOCA</name>
<feature type="compositionally biased region" description="Basic and acidic residues" evidence="1">
    <location>
        <begin position="186"/>
        <end position="196"/>
    </location>
</feature>
<feature type="compositionally biased region" description="Low complexity" evidence="1">
    <location>
        <begin position="241"/>
        <end position="260"/>
    </location>
</feature>
<dbReference type="InterPro" id="IPR019933">
    <property type="entry name" value="DivIVA_domain"/>
</dbReference>
<dbReference type="RefSeq" id="WP_373864011.1">
    <property type="nucleotide sequence ID" value="NZ_QQAZ01000003.1"/>
</dbReference>
<keyword evidence="3" id="KW-1185">Reference proteome</keyword>
<dbReference type="EMBL" id="QQAZ01000003">
    <property type="protein sequence ID" value="RDI53039.1"/>
    <property type="molecule type" value="Genomic_DNA"/>
</dbReference>
<organism evidence="2 3">
    <name type="scientific">Nocardia mexicana</name>
    <dbReference type="NCBI Taxonomy" id="279262"/>
    <lineage>
        <taxon>Bacteria</taxon>
        <taxon>Bacillati</taxon>
        <taxon>Actinomycetota</taxon>
        <taxon>Actinomycetes</taxon>
        <taxon>Mycobacteriales</taxon>
        <taxon>Nocardiaceae</taxon>
        <taxon>Nocardia</taxon>
    </lineage>
</organism>
<evidence type="ECO:0000313" key="2">
    <source>
        <dbReference type="EMBL" id="RDI53039.1"/>
    </source>
</evidence>
<proteinExistence type="predicted"/>
<comment type="caution">
    <text evidence="2">The sequence shown here is derived from an EMBL/GenBank/DDBJ whole genome shotgun (WGS) entry which is preliminary data.</text>
</comment>
<feature type="compositionally biased region" description="Polar residues" evidence="1">
    <location>
        <begin position="123"/>
        <end position="135"/>
    </location>
</feature>
<dbReference type="AlphaFoldDB" id="A0A370H935"/>
<sequence>MLTLLLYVLIVGLVAALLFLVASAVFGRGEELGPLPEGTTATVLPATGIHGGDVRSLRFQQVFRGYKTGEVDWALARLAARIDELETQLVQFRGEQPANGSTGAFPTQTAQTGPWTRTREWPTSHSATTQQQTPEQAWRGFPEDGGAPTAGHPPTPVTDQWPGPETTQPTHRPTTIPAVAPGTPPHGREPADREAQPPHTLNMSTTGHDGPQPTSNPGSEQSSHPTGPGSNPAVPGPNPAVPGSSPAIPGSNPSVPGSSPAIPGPNPAVPGSNASIPGPNPAIPEVQPPGAAGQDTK</sequence>
<protein>
    <submittedName>
        <fullName evidence="2">DivIVA domain-containing protein</fullName>
    </submittedName>
</protein>
<dbReference type="STRING" id="1210089.GCA_001613165_00407"/>
<accession>A0A370H935</accession>
<feature type="region of interest" description="Disordered" evidence="1">
    <location>
        <begin position="96"/>
        <end position="297"/>
    </location>
</feature>